<keyword evidence="1" id="KW-0472">Membrane</keyword>
<sequence length="134" mass="15409">MKLILRKPDIYGAIVSNLCVIHCVATPFIFVAHTSSLNEHISTPIWWSYLDYVFLTISFFAVSRSTKNTGKSYMKPLLWINWSALLFLILNEKYQLLSLPETVTYITAFSLASLHIYNLKYCQCKNNKCCTQNG</sequence>
<feature type="transmembrane region" description="Helical" evidence="1">
    <location>
        <begin position="73"/>
        <end position="90"/>
    </location>
</feature>
<keyword evidence="1" id="KW-0812">Transmembrane</keyword>
<dbReference type="Pfam" id="PF03203">
    <property type="entry name" value="MerC"/>
    <property type="match status" value="1"/>
</dbReference>
<evidence type="ECO:0000256" key="1">
    <source>
        <dbReference type="SAM" id="Phobius"/>
    </source>
</evidence>
<evidence type="ECO:0000313" key="3">
    <source>
        <dbReference type="Proteomes" id="UP000185728"/>
    </source>
</evidence>
<accession>A0ABY1KL48</accession>
<organism evidence="2 3">
    <name type="scientific">Zobellia uliginosa</name>
    <dbReference type="NCBI Taxonomy" id="143224"/>
    <lineage>
        <taxon>Bacteria</taxon>
        <taxon>Pseudomonadati</taxon>
        <taxon>Bacteroidota</taxon>
        <taxon>Flavobacteriia</taxon>
        <taxon>Flavobacteriales</taxon>
        <taxon>Flavobacteriaceae</taxon>
        <taxon>Zobellia</taxon>
    </lineage>
</organism>
<feature type="transmembrane region" description="Helical" evidence="1">
    <location>
        <begin position="12"/>
        <end position="32"/>
    </location>
</feature>
<feature type="transmembrane region" description="Helical" evidence="1">
    <location>
        <begin position="102"/>
        <end position="119"/>
    </location>
</feature>
<gene>
    <name evidence="2" type="ORF">SAMN05421766_10280</name>
</gene>
<keyword evidence="1" id="KW-1133">Transmembrane helix</keyword>
<protein>
    <submittedName>
        <fullName evidence="2">MerC mercury resistance protein</fullName>
    </submittedName>
</protein>
<comment type="caution">
    <text evidence="2">The sequence shown here is derived from an EMBL/GenBank/DDBJ whole genome shotgun (WGS) entry which is preliminary data.</text>
</comment>
<reference evidence="2 3" key="1">
    <citation type="submission" date="2017-01" db="EMBL/GenBank/DDBJ databases">
        <authorList>
            <person name="Varghese N."/>
            <person name="Submissions S."/>
        </authorList>
    </citation>
    <scope>NUCLEOTIDE SEQUENCE [LARGE SCALE GENOMIC DNA]</scope>
    <source>
        <strain evidence="2 3">DSM 2061</strain>
    </source>
</reference>
<dbReference type="RefSeq" id="WP_076453886.1">
    <property type="nucleotide sequence ID" value="NZ_FTOB01000002.1"/>
</dbReference>
<evidence type="ECO:0000313" key="2">
    <source>
        <dbReference type="EMBL" id="SIS47001.1"/>
    </source>
</evidence>
<dbReference type="Proteomes" id="UP000185728">
    <property type="component" value="Unassembled WGS sequence"/>
</dbReference>
<dbReference type="EMBL" id="FTOB01000002">
    <property type="protein sequence ID" value="SIS47001.1"/>
    <property type="molecule type" value="Genomic_DNA"/>
</dbReference>
<proteinExistence type="predicted"/>
<feature type="transmembrane region" description="Helical" evidence="1">
    <location>
        <begin position="44"/>
        <end position="61"/>
    </location>
</feature>
<dbReference type="InterPro" id="IPR004891">
    <property type="entry name" value="Mercury-R_MerC"/>
</dbReference>
<name>A0ABY1KL48_9FLAO</name>
<keyword evidence="3" id="KW-1185">Reference proteome</keyword>